<keyword evidence="1" id="KW-0175">Coiled coil</keyword>
<dbReference type="EMBL" id="AVOT02001179">
    <property type="protein sequence ID" value="MBW0465978.1"/>
    <property type="molecule type" value="Genomic_DNA"/>
</dbReference>
<protein>
    <submittedName>
        <fullName evidence="2">Uncharacterized protein</fullName>
    </submittedName>
</protein>
<accession>A0A9Q3BIR5</accession>
<name>A0A9Q3BIR5_9BASI</name>
<dbReference type="AlphaFoldDB" id="A0A9Q3BIR5"/>
<evidence type="ECO:0000313" key="2">
    <source>
        <dbReference type="EMBL" id="MBW0465978.1"/>
    </source>
</evidence>
<evidence type="ECO:0000313" key="3">
    <source>
        <dbReference type="Proteomes" id="UP000765509"/>
    </source>
</evidence>
<dbReference type="Proteomes" id="UP000765509">
    <property type="component" value="Unassembled WGS sequence"/>
</dbReference>
<keyword evidence="3" id="KW-1185">Reference proteome</keyword>
<sequence>MSSKIENSTDNNAALFQEKLEKSDKEIIELKEDIQSSINNISFKNELPRKSTQILERNLLKLNNDLNHTGSINAEVENFFNFEEIPKLEEWTTFSGEVEYNHMELMRKIDMFREDFKIPY</sequence>
<evidence type="ECO:0000256" key="1">
    <source>
        <dbReference type="SAM" id="Coils"/>
    </source>
</evidence>
<reference evidence="2" key="1">
    <citation type="submission" date="2021-03" db="EMBL/GenBank/DDBJ databases">
        <title>Draft genome sequence of rust myrtle Austropuccinia psidii MF-1, a brazilian biotype.</title>
        <authorList>
            <person name="Quecine M.C."/>
            <person name="Pachon D.M.R."/>
            <person name="Bonatelli M.L."/>
            <person name="Correr F.H."/>
            <person name="Franceschini L.M."/>
            <person name="Leite T.F."/>
            <person name="Margarido G.R.A."/>
            <person name="Almeida C.A."/>
            <person name="Ferrarezi J.A."/>
            <person name="Labate C.A."/>
        </authorList>
    </citation>
    <scope>NUCLEOTIDE SEQUENCE</scope>
    <source>
        <strain evidence="2">MF-1</strain>
    </source>
</reference>
<proteinExistence type="predicted"/>
<feature type="coiled-coil region" evidence="1">
    <location>
        <begin position="13"/>
        <end position="40"/>
    </location>
</feature>
<organism evidence="2 3">
    <name type="scientific">Austropuccinia psidii MF-1</name>
    <dbReference type="NCBI Taxonomy" id="1389203"/>
    <lineage>
        <taxon>Eukaryota</taxon>
        <taxon>Fungi</taxon>
        <taxon>Dikarya</taxon>
        <taxon>Basidiomycota</taxon>
        <taxon>Pucciniomycotina</taxon>
        <taxon>Pucciniomycetes</taxon>
        <taxon>Pucciniales</taxon>
        <taxon>Sphaerophragmiaceae</taxon>
        <taxon>Austropuccinia</taxon>
    </lineage>
</organism>
<comment type="caution">
    <text evidence="2">The sequence shown here is derived from an EMBL/GenBank/DDBJ whole genome shotgun (WGS) entry which is preliminary data.</text>
</comment>
<dbReference type="OrthoDB" id="2506710at2759"/>
<gene>
    <name evidence="2" type="ORF">O181_005693</name>
</gene>